<organism evidence="5 6">
    <name type="scientific">Actinokineospora iranica</name>
    <dbReference type="NCBI Taxonomy" id="1271860"/>
    <lineage>
        <taxon>Bacteria</taxon>
        <taxon>Bacillati</taxon>
        <taxon>Actinomycetota</taxon>
        <taxon>Actinomycetes</taxon>
        <taxon>Pseudonocardiales</taxon>
        <taxon>Pseudonocardiaceae</taxon>
        <taxon>Actinokineospora</taxon>
    </lineage>
</organism>
<dbReference type="RefSeq" id="WP_228771988.1">
    <property type="nucleotide sequence ID" value="NZ_FMZZ01000020.1"/>
</dbReference>
<dbReference type="AlphaFoldDB" id="A0A1G6Y5I9"/>
<evidence type="ECO:0000256" key="2">
    <source>
        <dbReference type="ARBA" id="ARBA00022741"/>
    </source>
</evidence>
<dbReference type="PANTHER" id="PTHR19211:SF14">
    <property type="entry name" value="ATP-BINDING CASSETTE SUB-FAMILY F MEMBER 1"/>
    <property type="match status" value="1"/>
</dbReference>
<keyword evidence="2" id="KW-0547">Nucleotide-binding</keyword>
<dbReference type="InterPro" id="IPR003439">
    <property type="entry name" value="ABC_transporter-like_ATP-bd"/>
</dbReference>
<dbReference type="InterPro" id="IPR003593">
    <property type="entry name" value="AAA+_ATPase"/>
</dbReference>
<dbReference type="STRING" id="1271860.SAMN05216174_12017"/>
<dbReference type="PROSITE" id="PS50893">
    <property type="entry name" value="ABC_TRANSPORTER_2"/>
    <property type="match status" value="2"/>
</dbReference>
<dbReference type="InterPro" id="IPR050611">
    <property type="entry name" value="ABCF"/>
</dbReference>
<dbReference type="FunFam" id="3.40.50.300:FF:000011">
    <property type="entry name" value="Putative ABC transporter ATP-binding component"/>
    <property type="match status" value="1"/>
</dbReference>
<evidence type="ECO:0000313" key="6">
    <source>
        <dbReference type="Proteomes" id="UP000199501"/>
    </source>
</evidence>
<keyword evidence="1" id="KW-0677">Repeat</keyword>
<dbReference type="Gene3D" id="3.40.50.300">
    <property type="entry name" value="P-loop containing nucleotide triphosphate hydrolases"/>
    <property type="match status" value="2"/>
</dbReference>
<dbReference type="PROSITE" id="PS00211">
    <property type="entry name" value="ABC_TRANSPORTER_1"/>
    <property type="match status" value="2"/>
</dbReference>
<reference evidence="6" key="1">
    <citation type="submission" date="2016-10" db="EMBL/GenBank/DDBJ databases">
        <authorList>
            <person name="Varghese N."/>
            <person name="Submissions S."/>
        </authorList>
    </citation>
    <scope>NUCLEOTIDE SEQUENCE [LARGE SCALE GENOMIC DNA]</scope>
    <source>
        <strain evidence="6">IBRC-M 10403</strain>
    </source>
</reference>
<dbReference type="GO" id="GO:0005524">
    <property type="term" value="F:ATP binding"/>
    <property type="evidence" value="ECO:0007669"/>
    <property type="project" value="UniProtKB-KW"/>
</dbReference>
<dbReference type="InterPro" id="IPR017871">
    <property type="entry name" value="ABC_transporter-like_CS"/>
</dbReference>
<evidence type="ECO:0000259" key="4">
    <source>
        <dbReference type="PROSITE" id="PS50893"/>
    </source>
</evidence>
<gene>
    <name evidence="5" type="ORF">SAMN05216174_12017</name>
</gene>
<accession>A0A1G6Y5I9</accession>
<sequence>MTASVMLHAVLKADRLSAGVDGEPLFDEVSFTLGPGERLGVVGPNGVGKSTLLRLLAGQIRPDNGHLAAPAEVGFLEQEIPDPSVRVGDYLASGLAEMHAVRQRMRALESALATDPSALSAYGDAVDEWTALSGWEFESRIAELRDRLGIADLPDETPMSRVSGGQQARLMLARLLLRDPPLLLLDEPTNHLDAAGVAWLGDYLSRYRGGVVIVSHDRAFLDRTVHRIMELDGIHTEPQWYTGGYTDYRAERARRWQKLLTDFEAQEKARLRLEADIERTRGQALGVEQSTHNDRLRRYAKKVAKKAKARERRLRRQMRSTAWIARPTERPRLVVDLAAESDPALTVARLSSARLDLAHRTVLDGVDLTIAGGDRVVVTGTNGGGKSTLLRALSGELTPAAGTVEVLAQVGYLPQVHDDLPMTASPLSYLRGKLALYEEDAEALLDTYLFDADAIRRPLHRFSPGEIRRLLVACLVNSGAELLLLDEPTNHLDFDSLDVVEEALRAFRGTLVVVTHDQYFADRLDPTHTWRVGGGVCSGESRLRVS</sequence>
<name>A0A1G6Y5I9_9PSEU</name>
<dbReference type="Pfam" id="PF00005">
    <property type="entry name" value="ABC_tran"/>
    <property type="match status" value="2"/>
</dbReference>
<keyword evidence="3" id="KW-0067">ATP-binding</keyword>
<dbReference type="CDD" id="cd03221">
    <property type="entry name" value="ABCF_EF-3"/>
    <property type="match status" value="2"/>
</dbReference>
<proteinExistence type="predicted"/>
<evidence type="ECO:0000313" key="5">
    <source>
        <dbReference type="EMBL" id="SDD85243.1"/>
    </source>
</evidence>
<evidence type="ECO:0000256" key="3">
    <source>
        <dbReference type="ARBA" id="ARBA00022840"/>
    </source>
</evidence>
<dbReference type="EMBL" id="FMZZ01000020">
    <property type="protein sequence ID" value="SDD85243.1"/>
    <property type="molecule type" value="Genomic_DNA"/>
</dbReference>
<dbReference type="SUPFAM" id="SSF52540">
    <property type="entry name" value="P-loop containing nucleoside triphosphate hydrolases"/>
    <property type="match status" value="2"/>
</dbReference>
<dbReference type="SMART" id="SM00382">
    <property type="entry name" value="AAA"/>
    <property type="match status" value="2"/>
</dbReference>
<protein>
    <submittedName>
        <fullName evidence="5">ATPase components of ABC transporters with duplicated ATPase domains</fullName>
    </submittedName>
</protein>
<keyword evidence="6" id="KW-1185">Reference proteome</keyword>
<dbReference type="PANTHER" id="PTHR19211">
    <property type="entry name" value="ATP-BINDING TRANSPORT PROTEIN-RELATED"/>
    <property type="match status" value="1"/>
</dbReference>
<evidence type="ECO:0000256" key="1">
    <source>
        <dbReference type="ARBA" id="ARBA00022737"/>
    </source>
</evidence>
<dbReference type="Proteomes" id="UP000199501">
    <property type="component" value="Unassembled WGS sequence"/>
</dbReference>
<dbReference type="NCBIfam" id="NF000355">
    <property type="entry name" value="ribo_prot_ABC_F"/>
    <property type="match status" value="1"/>
</dbReference>
<dbReference type="InterPro" id="IPR027417">
    <property type="entry name" value="P-loop_NTPase"/>
</dbReference>
<feature type="domain" description="ABC transporter" evidence="4">
    <location>
        <begin position="5"/>
        <end position="258"/>
    </location>
</feature>
<feature type="domain" description="ABC transporter" evidence="4">
    <location>
        <begin position="345"/>
        <end position="545"/>
    </location>
</feature>
<dbReference type="GO" id="GO:0016887">
    <property type="term" value="F:ATP hydrolysis activity"/>
    <property type="evidence" value="ECO:0007669"/>
    <property type="project" value="InterPro"/>
</dbReference>